<dbReference type="CDD" id="cd03392">
    <property type="entry name" value="PAP2_like_2"/>
    <property type="match status" value="1"/>
</dbReference>
<keyword evidence="10" id="KW-1185">Reference proteome</keyword>
<protein>
    <submittedName>
        <fullName evidence="9">Phosphatase PAP2 family protein</fullName>
    </submittedName>
</protein>
<evidence type="ECO:0000256" key="4">
    <source>
        <dbReference type="ARBA" id="ARBA00022801"/>
    </source>
</evidence>
<dbReference type="InterPro" id="IPR000326">
    <property type="entry name" value="PAP2/HPO"/>
</dbReference>
<sequence>MSGLSAVVLAVLLGLLIFARHNGPILVDEVWMDEMLEHRVGWLEGPALVLNFVGGGWFARILVPVGTVAALLVARRRWAAAYYALAVLLSVLAVQSLKATFDRPRPEEILVVSDAGSFPSGHVANAATLAVSLAIILGRAWVWYAGAVYTVAMALSRTYLGAHWLTDTVGGALLGAGIAVIVWAPLARRLDRERGSRRATNSHERPLPS</sequence>
<feature type="transmembrane region" description="Helical" evidence="7">
    <location>
        <begin position="48"/>
        <end position="73"/>
    </location>
</feature>
<dbReference type="EMBL" id="BAABAE010000003">
    <property type="protein sequence ID" value="GAA3736815.1"/>
    <property type="molecule type" value="Genomic_DNA"/>
</dbReference>
<gene>
    <name evidence="9" type="ORF">GCM10022239_10800</name>
</gene>
<dbReference type="RefSeq" id="WP_344754531.1">
    <property type="nucleotide sequence ID" value="NZ_BAABAE010000003.1"/>
</dbReference>
<keyword evidence="5 7" id="KW-1133">Transmembrane helix</keyword>
<dbReference type="Pfam" id="PF01569">
    <property type="entry name" value="PAP2"/>
    <property type="match status" value="1"/>
</dbReference>
<feature type="transmembrane region" description="Helical" evidence="7">
    <location>
        <begin position="168"/>
        <end position="187"/>
    </location>
</feature>
<keyword evidence="6 7" id="KW-0472">Membrane</keyword>
<comment type="subcellular location">
    <subcellularLocation>
        <location evidence="1">Cell membrane</location>
        <topology evidence="1">Multi-pass membrane protein</topology>
    </subcellularLocation>
</comment>
<dbReference type="Gene3D" id="1.20.144.10">
    <property type="entry name" value="Phosphatidic acid phosphatase type 2/haloperoxidase"/>
    <property type="match status" value="1"/>
</dbReference>
<evidence type="ECO:0000259" key="8">
    <source>
        <dbReference type="SMART" id="SM00014"/>
    </source>
</evidence>
<evidence type="ECO:0000313" key="10">
    <source>
        <dbReference type="Proteomes" id="UP001501004"/>
    </source>
</evidence>
<accession>A0ABP7FE34</accession>
<keyword evidence="2" id="KW-1003">Cell membrane</keyword>
<dbReference type="SMART" id="SM00014">
    <property type="entry name" value="acidPPc"/>
    <property type="match status" value="1"/>
</dbReference>
<dbReference type="InterPro" id="IPR036938">
    <property type="entry name" value="PAP2/HPO_sf"/>
</dbReference>
<dbReference type="PANTHER" id="PTHR14969:SF62">
    <property type="entry name" value="DECAPRENYLPHOSPHORYL-5-PHOSPHORIBOSE PHOSPHATASE RV3807C-RELATED"/>
    <property type="match status" value="1"/>
</dbReference>
<dbReference type="SUPFAM" id="SSF48317">
    <property type="entry name" value="Acid phosphatase/Vanadium-dependent haloperoxidase"/>
    <property type="match status" value="1"/>
</dbReference>
<comment type="caution">
    <text evidence="9">The sequence shown here is derived from an EMBL/GenBank/DDBJ whole genome shotgun (WGS) entry which is preliminary data.</text>
</comment>
<reference evidence="10" key="1">
    <citation type="journal article" date="2019" name="Int. J. Syst. Evol. Microbiol.">
        <title>The Global Catalogue of Microorganisms (GCM) 10K type strain sequencing project: providing services to taxonomists for standard genome sequencing and annotation.</title>
        <authorList>
            <consortium name="The Broad Institute Genomics Platform"/>
            <consortium name="The Broad Institute Genome Sequencing Center for Infectious Disease"/>
            <person name="Wu L."/>
            <person name="Ma J."/>
        </authorList>
    </citation>
    <scope>NUCLEOTIDE SEQUENCE [LARGE SCALE GENOMIC DNA]</scope>
    <source>
        <strain evidence="10">JCM 16949</strain>
    </source>
</reference>
<organism evidence="9 10">
    <name type="scientific">Leifsonella bigeumensis</name>
    <dbReference type="NCBI Taxonomy" id="433643"/>
    <lineage>
        <taxon>Bacteria</taxon>
        <taxon>Bacillati</taxon>
        <taxon>Actinomycetota</taxon>
        <taxon>Actinomycetes</taxon>
        <taxon>Micrococcales</taxon>
        <taxon>Microbacteriaceae</taxon>
        <taxon>Leifsonella</taxon>
    </lineage>
</organism>
<dbReference type="Proteomes" id="UP001501004">
    <property type="component" value="Unassembled WGS sequence"/>
</dbReference>
<evidence type="ECO:0000256" key="2">
    <source>
        <dbReference type="ARBA" id="ARBA00022475"/>
    </source>
</evidence>
<feature type="transmembrane region" description="Helical" evidence="7">
    <location>
        <begin position="142"/>
        <end position="162"/>
    </location>
</feature>
<evidence type="ECO:0000256" key="1">
    <source>
        <dbReference type="ARBA" id="ARBA00004651"/>
    </source>
</evidence>
<evidence type="ECO:0000256" key="7">
    <source>
        <dbReference type="SAM" id="Phobius"/>
    </source>
</evidence>
<evidence type="ECO:0000256" key="6">
    <source>
        <dbReference type="ARBA" id="ARBA00023136"/>
    </source>
</evidence>
<evidence type="ECO:0000256" key="3">
    <source>
        <dbReference type="ARBA" id="ARBA00022692"/>
    </source>
</evidence>
<feature type="domain" description="Phosphatidic acid phosphatase type 2/haloperoxidase" evidence="8">
    <location>
        <begin position="80"/>
        <end position="183"/>
    </location>
</feature>
<name>A0ABP7FE34_9MICO</name>
<evidence type="ECO:0000313" key="9">
    <source>
        <dbReference type="EMBL" id="GAA3736815.1"/>
    </source>
</evidence>
<evidence type="ECO:0000256" key="5">
    <source>
        <dbReference type="ARBA" id="ARBA00022989"/>
    </source>
</evidence>
<keyword evidence="4" id="KW-0378">Hydrolase</keyword>
<dbReference type="PANTHER" id="PTHR14969">
    <property type="entry name" value="SPHINGOSINE-1-PHOSPHATE PHOSPHOHYDROLASE"/>
    <property type="match status" value="1"/>
</dbReference>
<keyword evidence="3 7" id="KW-0812">Transmembrane</keyword>
<proteinExistence type="predicted"/>